<protein>
    <submittedName>
        <fullName evidence="4">Capsid</fullName>
    </submittedName>
</protein>
<accession>A0A2K9LW66</accession>
<evidence type="ECO:0000256" key="1">
    <source>
        <dbReference type="ARBA" id="ARBA00004328"/>
    </source>
</evidence>
<dbReference type="InterPro" id="IPR029053">
    <property type="entry name" value="Viral_coat"/>
</dbReference>
<gene>
    <name evidence="4" type="primary">Cap</name>
</gene>
<keyword evidence="2" id="KW-0167">Capsid protein</keyword>
<sequence>MQRMNLSKYFRSYRFPGRPAAGPYSVRSIQRFRAAATRAQPRRRYYPAARIQRAMGMPSRVEVKSFDVTPANADVPLPGGAVGAEPAAFAGLCELNCVQAGNAFYQRIGTKINVKSVMCRFQFVNSIVTATGAFSELPAVLRYMVVYDRQTNAAFPAMTDILQNNDTGAVTLGSSVNITNRDRFVVLRDKQVELDYANQQSCWITEYIKCPSLDVQFKSSTDTIGDITTGAIYLMVFGVYQHGPLMTSAQIQNIQARVRYFDI</sequence>
<evidence type="ECO:0000313" key="4">
    <source>
        <dbReference type="EMBL" id="AUM61704.1"/>
    </source>
</evidence>
<organism evidence="4">
    <name type="scientific">uncultured virus</name>
    <dbReference type="NCBI Taxonomy" id="340016"/>
    <lineage>
        <taxon>Viruses</taxon>
        <taxon>environmental samples</taxon>
    </lineage>
</organism>
<name>A0A2K9LW66_9VIRU</name>
<keyword evidence="3" id="KW-0946">Virion</keyword>
<dbReference type="InterPro" id="IPR037164">
    <property type="entry name" value="Satellite_virus_coat_sf"/>
</dbReference>
<evidence type="ECO:0000256" key="3">
    <source>
        <dbReference type="ARBA" id="ARBA00022844"/>
    </source>
</evidence>
<proteinExistence type="predicted"/>
<dbReference type="SUPFAM" id="SSF88650">
    <property type="entry name" value="Satellite viruses"/>
    <property type="match status" value="1"/>
</dbReference>
<dbReference type="Gene3D" id="2.60.120.20">
    <property type="match status" value="1"/>
</dbReference>
<evidence type="ECO:0000256" key="2">
    <source>
        <dbReference type="ARBA" id="ARBA00022561"/>
    </source>
</evidence>
<comment type="subcellular location">
    <subcellularLocation>
        <location evidence="1">Virion</location>
    </subcellularLocation>
</comment>
<dbReference type="GO" id="GO:0005198">
    <property type="term" value="F:structural molecule activity"/>
    <property type="evidence" value="ECO:0007669"/>
    <property type="project" value="InterPro"/>
</dbReference>
<reference evidence="4" key="1">
    <citation type="submission" date="2017-01" db="EMBL/GenBank/DDBJ databases">
        <title>High-throughput sequencing uncovers low homogeneity in the biogeography of single-stranded DNA viruses.</title>
        <authorList>
            <person name="Pearson V.M."/>
            <person name="Rokyta D.R."/>
        </authorList>
    </citation>
    <scope>NUCLEOTIDE SEQUENCE</scope>
</reference>
<dbReference type="GO" id="GO:0019028">
    <property type="term" value="C:viral capsid"/>
    <property type="evidence" value="ECO:0007669"/>
    <property type="project" value="UniProtKB-KW"/>
</dbReference>
<dbReference type="EMBL" id="KY487816">
    <property type="protein sequence ID" value="AUM61704.1"/>
    <property type="molecule type" value="Genomic_DNA"/>
</dbReference>